<evidence type="ECO:0000313" key="8">
    <source>
        <dbReference type="EMBL" id="OCK75198.1"/>
    </source>
</evidence>
<keyword evidence="5" id="KW-0472">Membrane</keyword>
<evidence type="ECO:0000256" key="4">
    <source>
        <dbReference type="ARBA" id="ARBA00022989"/>
    </source>
</evidence>
<dbReference type="EMBL" id="KV745350">
    <property type="protein sequence ID" value="OCK75198.1"/>
    <property type="molecule type" value="Genomic_DNA"/>
</dbReference>
<dbReference type="Proteomes" id="UP000250266">
    <property type="component" value="Unassembled WGS sequence"/>
</dbReference>
<dbReference type="AlphaFoldDB" id="A0A8E2JAD3"/>
<accession>A0A8E2JAD3</accession>
<keyword evidence="2" id="KW-0812">Transmembrane</keyword>
<dbReference type="OrthoDB" id="2019572at2759"/>
<dbReference type="PANTHER" id="PTHR24269:SF16">
    <property type="entry name" value="PROTEIN SLG1"/>
    <property type="match status" value="1"/>
</dbReference>
<protein>
    <recommendedName>
        <fullName evidence="7">WSC domain-containing protein</fullName>
    </recommendedName>
</protein>
<evidence type="ECO:0000313" key="9">
    <source>
        <dbReference type="Proteomes" id="UP000250266"/>
    </source>
</evidence>
<evidence type="ECO:0000259" key="7">
    <source>
        <dbReference type="PROSITE" id="PS51212"/>
    </source>
</evidence>
<dbReference type="InterPro" id="IPR051836">
    <property type="entry name" value="Kremen_rcpt"/>
</dbReference>
<dbReference type="InterPro" id="IPR002889">
    <property type="entry name" value="WSC_carb-bd"/>
</dbReference>
<evidence type="ECO:0000256" key="1">
    <source>
        <dbReference type="ARBA" id="ARBA00004167"/>
    </source>
</evidence>
<dbReference type="GO" id="GO:0005886">
    <property type="term" value="C:plasma membrane"/>
    <property type="evidence" value="ECO:0007669"/>
    <property type="project" value="TreeGrafter"/>
</dbReference>
<feature type="domain" description="WSC" evidence="7">
    <location>
        <begin position="90"/>
        <end position="177"/>
    </location>
</feature>
<dbReference type="SMART" id="SM00321">
    <property type="entry name" value="WSC"/>
    <property type="match status" value="2"/>
</dbReference>
<dbReference type="PROSITE" id="PS51212">
    <property type="entry name" value="WSC"/>
    <property type="match status" value="2"/>
</dbReference>
<evidence type="ECO:0000256" key="3">
    <source>
        <dbReference type="ARBA" id="ARBA00022729"/>
    </source>
</evidence>
<keyword evidence="4" id="KW-1133">Transmembrane helix</keyword>
<keyword evidence="9" id="KW-1185">Reference proteome</keyword>
<evidence type="ECO:0000256" key="6">
    <source>
        <dbReference type="ARBA" id="ARBA00023180"/>
    </source>
</evidence>
<evidence type="ECO:0000256" key="5">
    <source>
        <dbReference type="ARBA" id="ARBA00023136"/>
    </source>
</evidence>
<organism evidence="8 9">
    <name type="scientific">Lepidopterella palustris CBS 459.81</name>
    <dbReference type="NCBI Taxonomy" id="1314670"/>
    <lineage>
        <taxon>Eukaryota</taxon>
        <taxon>Fungi</taxon>
        <taxon>Dikarya</taxon>
        <taxon>Ascomycota</taxon>
        <taxon>Pezizomycotina</taxon>
        <taxon>Dothideomycetes</taxon>
        <taxon>Pleosporomycetidae</taxon>
        <taxon>Mytilinidiales</taxon>
        <taxon>Argynnaceae</taxon>
        <taxon>Lepidopterella</taxon>
    </lineage>
</organism>
<proteinExistence type="predicted"/>
<feature type="non-terminal residue" evidence="8">
    <location>
        <position position="1"/>
    </location>
</feature>
<name>A0A8E2JAD3_9PEZI</name>
<reference evidence="8 9" key="1">
    <citation type="journal article" date="2016" name="Nat. Commun.">
        <title>Ectomycorrhizal ecology is imprinted in the genome of the dominant symbiotic fungus Cenococcum geophilum.</title>
        <authorList>
            <consortium name="DOE Joint Genome Institute"/>
            <person name="Peter M."/>
            <person name="Kohler A."/>
            <person name="Ohm R.A."/>
            <person name="Kuo A."/>
            <person name="Krutzmann J."/>
            <person name="Morin E."/>
            <person name="Arend M."/>
            <person name="Barry K.W."/>
            <person name="Binder M."/>
            <person name="Choi C."/>
            <person name="Clum A."/>
            <person name="Copeland A."/>
            <person name="Grisel N."/>
            <person name="Haridas S."/>
            <person name="Kipfer T."/>
            <person name="LaButti K."/>
            <person name="Lindquist E."/>
            <person name="Lipzen A."/>
            <person name="Maire R."/>
            <person name="Meier B."/>
            <person name="Mihaltcheva S."/>
            <person name="Molinier V."/>
            <person name="Murat C."/>
            <person name="Poggeler S."/>
            <person name="Quandt C.A."/>
            <person name="Sperisen C."/>
            <person name="Tritt A."/>
            <person name="Tisserant E."/>
            <person name="Crous P.W."/>
            <person name="Henrissat B."/>
            <person name="Nehls U."/>
            <person name="Egli S."/>
            <person name="Spatafora J.W."/>
            <person name="Grigoriev I.V."/>
            <person name="Martin F.M."/>
        </authorList>
    </citation>
    <scope>NUCLEOTIDE SEQUENCE [LARGE SCALE GENOMIC DNA]</scope>
    <source>
        <strain evidence="8 9">CBS 459.81</strain>
    </source>
</reference>
<comment type="subcellular location">
    <subcellularLocation>
        <location evidence="1">Membrane</location>
        <topology evidence="1">Single-pass membrane protein</topology>
    </subcellularLocation>
</comment>
<dbReference type="Pfam" id="PF01822">
    <property type="entry name" value="WSC"/>
    <property type="match status" value="2"/>
</dbReference>
<gene>
    <name evidence="8" type="ORF">K432DRAFT_309072</name>
</gene>
<evidence type="ECO:0000256" key="2">
    <source>
        <dbReference type="ARBA" id="ARBA00022692"/>
    </source>
</evidence>
<sequence>VDNNSMTIEACLDSCAAEDLSITSVEYSRECYCGNTIAGYNRPIDRSNCNMACSGNSLELCGGPGALSLYINNSYQFTEGSASVVQTYNGYAVTECWESVYQFLPYFASNIPHDDLTVQVCIDNCASLGYTSAGVEYGQECWCGNATYPIGESEPIGDCNMACLGDASRSAMAGAVF</sequence>
<feature type="domain" description="WSC" evidence="7">
    <location>
        <begin position="1"/>
        <end position="73"/>
    </location>
</feature>
<keyword evidence="6" id="KW-0325">Glycoprotein</keyword>
<keyword evidence="3" id="KW-0732">Signal</keyword>
<dbReference type="PANTHER" id="PTHR24269">
    <property type="entry name" value="KREMEN PROTEIN"/>
    <property type="match status" value="1"/>
</dbReference>